<reference evidence="8 9" key="1">
    <citation type="journal article" date="2019" name="Proc. Natl. Acad. Sci. U.S.A.">
        <title>Regulatory changes in pterin and carotenoid genes underlie balanced color polymorphisms in the wall lizard.</title>
        <authorList>
            <person name="Andrade P."/>
            <person name="Pinho C."/>
            <person name="Perez I de Lanuza G."/>
            <person name="Afonso S."/>
            <person name="Brejcha J."/>
            <person name="Rubin C.J."/>
            <person name="Wallerman O."/>
            <person name="Pereira P."/>
            <person name="Sabatino S.J."/>
            <person name="Bellati A."/>
            <person name="Pellitteri-Rosa D."/>
            <person name="Bosakova Z."/>
            <person name="Bunikis I."/>
            <person name="Carretero M.A."/>
            <person name="Feiner N."/>
            <person name="Marsik P."/>
            <person name="Pauperio F."/>
            <person name="Salvi D."/>
            <person name="Soler L."/>
            <person name="While G.M."/>
            <person name="Uller T."/>
            <person name="Font E."/>
            <person name="Andersson L."/>
            <person name="Carneiro M."/>
        </authorList>
    </citation>
    <scope>NUCLEOTIDE SEQUENCE</scope>
</reference>
<dbReference type="Ensembl" id="ENSPMRT00000030482.1">
    <property type="protein sequence ID" value="ENSPMRP00000028738.1"/>
    <property type="gene ID" value="ENSPMRG00000018566.1"/>
</dbReference>
<evidence type="ECO:0000256" key="3">
    <source>
        <dbReference type="ARBA" id="ARBA00022989"/>
    </source>
</evidence>
<evidence type="ECO:0000259" key="7">
    <source>
        <dbReference type="PROSITE" id="PS50850"/>
    </source>
</evidence>
<dbReference type="Proteomes" id="UP000472272">
    <property type="component" value="Chromosome 16"/>
</dbReference>
<dbReference type="SUPFAM" id="SSF103473">
    <property type="entry name" value="MFS general substrate transporter"/>
    <property type="match status" value="1"/>
</dbReference>
<dbReference type="GO" id="GO:0055056">
    <property type="term" value="F:D-glucose transmembrane transporter activity"/>
    <property type="evidence" value="ECO:0007669"/>
    <property type="project" value="TreeGrafter"/>
</dbReference>
<dbReference type="PROSITE" id="PS50850">
    <property type="entry name" value="MFS"/>
    <property type="match status" value="1"/>
</dbReference>
<dbReference type="AlphaFoldDB" id="A0A670JU96"/>
<evidence type="ECO:0000256" key="1">
    <source>
        <dbReference type="ARBA" id="ARBA00004141"/>
    </source>
</evidence>
<sequence>KGVLKSTQQGHLSFLLKCVALTYIKKFMNETWLERSGSPLPEGAILFLWSFIVSIYGAGGLLGCLCSAYLTVKYGKKRTMLGTDLLILATALLVAFSKRAKSFEMILIGRFLFGVSAGFCLTIHPQYAGEVSPKKLRGFANATSAFFWSLGKSLGQILGLSGKQHQSPECERAAQRPVPSPTAAHPRGGRRHPPALRHQRS</sequence>
<keyword evidence="2 6" id="KW-0812">Transmembrane</keyword>
<dbReference type="GeneTree" id="ENSGT00940000165145"/>
<reference evidence="8" key="3">
    <citation type="submission" date="2025-09" db="UniProtKB">
        <authorList>
            <consortium name="Ensembl"/>
        </authorList>
    </citation>
    <scope>IDENTIFICATION</scope>
</reference>
<dbReference type="GO" id="GO:0046323">
    <property type="term" value="P:D-glucose import"/>
    <property type="evidence" value="ECO:0007669"/>
    <property type="project" value="TreeGrafter"/>
</dbReference>
<dbReference type="Pfam" id="PF00083">
    <property type="entry name" value="Sugar_tr"/>
    <property type="match status" value="1"/>
</dbReference>
<proteinExistence type="predicted"/>
<dbReference type="PANTHER" id="PTHR23503:SF54">
    <property type="entry name" value="MAJOR FACILITATOR SUPERFAMILY (MFS) PROFILE DOMAIN-CONTAINING PROTEIN"/>
    <property type="match status" value="1"/>
</dbReference>
<dbReference type="PANTHER" id="PTHR23503">
    <property type="entry name" value="SOLUTE CARRIER FAMILY 2"/>
    <property type="match status" value="1"/>
</dbReference>
<dbReference type="GO" id="GO:0005886">
    <property type="term" value="C:plasma membrane"/>
    <property type="evidence" value="ECO:0007669"/>
    <property type="project" value="TreeGrafter"/>
</dbReference>
<protein>
    <recommendedName>
        <fullName evidence="7">Major facilitator superfamily (MFS) profile domain-containing protein</fullName>
    </recommendedName>
</protein>
<dbReference type="OMA" id="HQSPECE"/>
<reference evidence="8" key="2">
    <citation type="submission" date="2025-08" db="UniProtKB">
        <authorList>
            <consortium name="Ensembl"/>
        </authorList>
    </citation>
    <scope>IDENTIFICATION</scope>
</reference>
<feature type="region of interest" description="Disordered" evidence="5">
    <location>
        <begin position="165"/>
        <end position="201"/>
    </location>
</feature>
<name>A0A670JU96_PODMU</name>
<feature type="transmembrane region" description="Helical" evidence="6">
    <location>
        <begin position="46"/>
        <end position="72"/>
    </location>
</feature>
<dbReference type="InterPro" id="IPR036259">
    <property type="entry name" value="MFS_trans_sf"/>
</dbReference>
<accession>A0A670JU96</accession>
<feature type="compositionally biased region" description="Basic residues" evidence="5">
    <location>
        <begin position="187"/>
        <end position="201"/>
    </location>
</feature>
<organism evidence="8 9">
    <name type="scientific">Podarcis muralis</name>
    <name type="common">Wall lizard</name>
    <name type="synonym">Lacerta muralis</name>
    <dbReference type="NCBI Taxonomy" id="64176"/>
    <lineage>
        <taxon>Eukaryota</taxon>
        <taxon>Metazoa</taxon>
        <taxon>Chordata</taxon>
        <taxon>Craniata</taxon>
        <taxon>Vertebrata</taxon>
        <taxon>Euteleostomi</taxon>
        <taxon>Lepidosauria</taxon>
        <taxon>Squamata</taxon>
        <taxon>Bifurcata</taxon>
        <taxon>Unidentata</taxon>
        <taxon>Episquamata</taxon>
        <taxon>Laterata</taxon>
        <taxon>Lacertibaenia</taxon>
        <taxon>Lacertidae</taxon>
        <taxon>Podarcis</taxon>
    </lineage>
</organism>
<keyword evidence="4 6" id="KW-0472">Membrane</keyword>
<evidence type="ECO:0000256" key="4">
    <source>
        <dbReference type="ARBA" id="ARBA00023136"/>
    </source>
</evidence>
<dbReference type="InterPro" id="IPR045263">
    <property type="entry name" value="GLUT"/>
</dbReference>
<dbReference type="PROSITE" id="PS00217">
    <property type="entry name" value="SUGAR_TRANSPORT_2"/>
    <property type="match status" value="1"/>
</dbReference>
<dbReference type="InterPro" id="IPR005829">
    <property type="entry name" value="Sugar_transporter_CS"/>
</dbReference>
<comment type="subcellular location">
    <subcellularLocation>
        <location evidence="1">Membrane</location>
        <topology evidence="1">Multi-pass membrane protein</topology>
    </subcellularLocation>
</comment>
<dbReference type="GO" id="GO:0070837">
    <property type="term" value="P:dehydroascorbic acid transport"/>
    <property type="evidence" value="ECO:0007669"/>
    <property type="project" value="TreeGrafter"/>
</dbReference>
<evidence type="ECO:0000256" key="6">
    <source>
        <dbReference type="SAM" id="Phobius"/>
    </source>
</evidence>
<dbReference type="InterPro" id="IPR020846">
    <property type="entry name" value="MFS_dom"/>
</dbReference>
<feature type="domain" description="Major facilitator superfamily (MFS) profile" evidence="7">
    <location>
        <begin position="1"/>
        <end position="201"/>
    </location>
</feature>
<evidence type="ECO:0000313" key="9">
    <source>
        <dbReference type="Proteomes" id="UP000472272"/>
    </source>
</evidence>
<evidence type="ECO:0000256" key="5">
    <source>
        <dbReference type="SAM" id="MobiDB-lite"/>
    </source>
</evidence>
<keyword evidence="3 6" id="KW-1133">Transmembrane helix</keyword>
<evidence type="ECO:0000256" key="2">
    <source>
        <dbReference type="ARBA" id="ARBA00022692"/>
    </source>
</evidence>
<dbReference type="Gene3D" id="1.20.1250.20">
    <property type="entry name" value="MFS general substrate transporter like domains"/>
    <property type="match status" value="1"/>
</dbReference>
<feature type="transmembrane region" description="Helical" evidence="6">
    <location>
        <begin position="108"/>
        <end position="127"/>
    </location>
</feature>
<keyword evidence="9" id="KW-1185">Reference proteome</keyword>
<dbReference type="InterPro" id="IPR005828">
    <property type="entry name" value="MFS_sugar_transport-like"/>
</dbReference>
<evidence type="ECO:0000313" key="8">
    <source>
        <dbReference type="Ensembl" id="ENSPMRP00000028738.1"/>
    </source>
</evidence>